<reference evidence="2 4" key="1">
    <citation type="journal article" date="2008" name="Science">
        <title>The Physcomitrella genome reveals evolutionary insights into the conquest of land by plants.</title>
        <authorList>
            <person name="Rensing S."/>
            <person name="Lang D."/>
            <person name="Zimmer A."/>
            <person name="Terry A."/>
            <person name="Salamov A."/>
            <person name="Shapiro H."/>
            <person name="Nishiyama T."/>
            <person name="Perroud P.-F."/>
            <person name="Lindquist E."/>
            <person name="Kamisugi Y."/>
            <person name="Tanahashi T."/>
            <person name="Sakakibara K."/>
            <person name="Fujita T."/>
            <person name="Oishi K."/>
            <person name="Shin-I T."/>
            <person name="Kuroki Y."/>
            <person name="Toyoda A."/>
            <person name="Suzuki Y."/>
            <person name="Hashimoto A."/>
            <person name="Yamaguchi K."/>
            <person name="Sugano A."/>
            <person name="Kohara Y."/>
            <person name="Fujiyama A."/>
            <person name="Anterola A."/>
            <person name="Aoki S."/>
            <person name="Ashton N."/>
            <person name="Barbazuk W.B."/>
            <person name="Barker E."/>
            <person name="Bennetzen J."/>
            <person name="Bezanilla M."/>
            <person name="Blankenship R."/>
            <person name="Cho S.H."/>
            <person name="Dutcher S."/>
            <person name="Estelle M."/>
            <person name="Fawcett J.A."/>
            <person name="Gundlach H."/>
            <person name="Hanada K."/>
            <person name="Heyl A."/>
            <person name="Hicks K.A."/>
            <person name="Hugh J."/>
            <person name="Lohr M."/>
            <person name="Mayer K."/>
            <person name="Melkozernov A."/>
            <person name="Murata T."/>
            <person name="Nelson D."/>
            <person name="Pils B."/>
            <person name="Prigge M."/>
            <person name="Reiss B."/>
            <person name="Renner T."/>
            <person name="Rombauts S."/>
            <person name="Rushton P."/>
            <person name="Sanderfoot A."/>
            <person name="Schween G."/>
            <person name="Shiu S.-H."/>
            <person name="Stueber K."/>
            <person name="Theodoulou F.L."/>
            <person name="Tu H."/>
            <person name="Van de Peer Y."/>
            <person name="Verrier P.J."/>
            <person name="Waters E."/>
            <person name="Wood A."/>
            <person name="Yang L."/>
            <person name="Cove D."/>
            <person name="Cuming A."/>
            <person name="Hasebe M."/>
            <person name="Lucas S."/>
            <person name="Mishler D.B."/>
            <person name="Reski R."/>
            <person name="Grigoriev I."/>
            <person name="Quatrano R.S."/>
            <person name="Boore J.L."/>
        </authorList>
    </citation>
    <scope>NUCLEOTIDE SEQUENCE [LARGE SCALE GENOMIC DNA]</scope>
    <source>
        <strain evidence="3 4">cv. Gransden 2004</strain>
    </source>
</reference>
<evidence type="ECO:0000313" key="3">
    <source>
        <dbReference type="EnsemblPlants" id="PAC:32938174.CDS.1"/>
    </source>
</evidence>
<feature type="signal peptide" evidence="1">
    <location>
        <begin position="1"/>
        <end position="24"/>
    </location>
</feature>
<keyword evidence="1" id="KW-0732">Signal</keyword>
<dbReference type="Proteomes" id="UP000006727">
    <property type="component" value="Chromosome 19"/>
</dbReference>
<dbReference type="PaxDb" id="3218-PP1S208_129V6.1"/>
<name>A0A2K1IWQ3_PHYPA</name>
<sequence length="189" mass="21248">MCGDGRSLMLLMLLVLCASLELRSLCFIASELALRVTHAWSFVLSILYQLQSSDTALPRSKFNFRYAILTTGCLTVFLKSLRFGISCEALVCGSCGLQEMTVLNQVRWSPEKVAPVIWASLVGYGRAGWMKVSQSKHKPEKEQQKQLDLFDSVWAKHLFLCQRVELKVTWGKFHHDRGGGDGLVCEDSE</sequence>
<evidence type="ECO:0000313" key="4">
    <source>
        <dbReference type="Proteomes" id="UP000006727"/>
    </source>
</evidence>
<evidence type="ECO:0000313" key="2">
    <source>
        <dbReference type="EMBL" id="PNR33710.1"/>
    </source>
</evidence>
<accession>A0A2K1IWQ3</accession>
<protein>
    <recommendedName>
        <fullName evidence="5">Secreted protein</fullName>
    </recommendedName>
</protein>
<feature type="chain" id="PRO_5036318918" description="Secreted protein" evidence="1">
    <location>
        <begin position="25"/>
        <end position="189"/>
    </location>
</feature>
<keyword evidence="4" id="KW-1185">Reference proteome</keyword>
<dbReference type="Gramene" id="Pp3c19_1140V3.1">
    <property type="protein sequence ID" value="PAC:32938174.CDS.1"/>
    <property type="gene ID" value="Pp3c19_1140"/>
</dbReference>
<dbReference type="EnsemblPlants" id="Pp3c19_1140V3.1">
    <property type="protein sequence ID" value="PAC:32938174.CDS.1"/>
    <property type="gene ID" value="Pp3c19_1140"/>
</dbReference>
<organism evidence="2">
    <name type="scientific">Physcomitrium patens</name>
    <name type="common">Spreading-leaved earth moss</name>
    <name type="synonym">Physcomitrella patens</name>
    <dbReference type="NCBI Taxonomy" id="3218"/>
    <lineage>
        <taxon>Eukaryota</taxon>
        <taxon>Viridiplantae</taxon>
        <taxon>Streptophyta</taxon>
        <taxon>Embryophyta</taxon>
        <taxon>Bryophyta</taxon>
        <taxon>Bryophytina</taxon>
        <taxon>Bryopsida</taxon>
        <taxon>Funariidae</taxon>
        <taxon>Funariales</taxon>
        <taxon>Funariaceae</taxon>
        <taxon>Physcomitrium</taxon>
    </lineage>
</organism>
<reference evidence="3" key="3">
    <citation type="submission" date="2020-12" db="UniProtKB">
        <authorList>
            <consortium name="EnsemblPlants"/>
        </authorList>
    </citation>
    <scope>IDENTIFICATION</scope>
</reference>
<evidence type="ECO:0008006" key="5">
    <source>
        <dbReference type="Google" id="ProtNLM"/>
    </source>
</evidence>
<dbReference type="AlphaFoldDB" id="A0A2K1IWQ3"/>
<proteinExistence type="predicted"/>
<gene>
    <name evidence="2" type="ORF">PHYPA_023526</name>
</gene>
<reference evidence="2 4" key="2">
    <citation type="journal article" date="2018" name="Plant J.">
        <title>The Physcomitrella patens chromosome-scale assembly reveals moss genome structure and evolution.</title>
        <authorList>
            <person name="Lang D."/>
            <person name="Ullrich K.K."/>
            <person name="Murat F."/>
            <person name="Fuchs J."/>
            <person name="Jenkins J."/>
            <person name="Haas F.B."/>
            <person name="Piednoel M."/>
            <person name="Gundlach H."/>
            <person name="Van Bel M."/>
            <person name="Meyberg R."/>
            <person name="Vives C."/>
            <person name="Morata J."/>
            <person name="Symeonidi A."/>
            <person name="Hiss M."/>
            <person name="Muchero W."/>
            <person name="Kamisugi Y."/>
            <person name="Saleh O."/>
            <person name="Blanc G."/>
            <person name="Decker E.L."/>
            <person name="van Gessel N."/>
            <person name="Grimwood J."/>
            <person name="Hayes R.D."/>
            <person name="Graham S.W."/>
            <person name="Gunter L.E."/>
            <person name="McDaniel S.F."/>
            <person name="Hoernstein S.N.W."/>
            <person name="Larsson A."/>
            <person name="Li F.W."/>
            <person name="Perroud P.F."/>
            <person name="Phillips J."/>
            <person name="Ranjan P."/>
            <person name="Rokshar D.S."/>
            <person name="Rothfels C.J."/>
            <person name="Schneider L."/>
            <person name="Shu S."/>
            <person name="Stevenson D.W."/>
            <person name="Thummler F."/>
            <person name="Tillich M."/>
            <person name="Villarreal Aguilar J.C."/>
            <person name="Widiez T."/>
            <person name="Wong G.K."/>
            <person name="Wymore A."/>
            <person name="Zhang Y."/>
            <person name="Zimmer A.D."/>
            <person name="Quatrano R.S."/>
            <person name="Mayer K.F.X."/>
            <person name="Goodstein D."/>
            <person name="Casacuberta J.M."/>
            <person name="Vandepoele K."/>
            <person name="Reski R."/>
            <person name="Cuming A.C."/>
            <person name="Tuskan G.A."/>
            <person name="Maumus F."/>
            <person name="Salse J."/>
            <person name="Schmutz J."/>
            <person name="Rensing S.A."/>
        </authorList>
    </citation>
    <scope>NUCLEOTIDE SEQUENCE [LARGE SCALE GENOMIC DNA]</scope>
    <source>
        <strain evidence="3 4">cv. Gransden 2004</strain>
    </source>
</reference>
<evidence type="ECO:0000256" key="1">
    <source>
        <dbReference type="SAM" id="SignalP"/>
    </source>
</evidence>
<dbReference type="EMBL" id="ABEU02000019">
    <property type="protein sequence ID" value="PNR33710.1"/>
    <property type="molecule type" value="Genomic_DNA"/>
</dbReference>